<dbReference type="SUPFAM" id="SSF57903">
    <property type="entry name" value="FYVE/PHD zinc finger"/>
    <property type="match status" value="1"/>
</dbReference>
<dbReference type="InterPro" id="IPR019787">
    <property type="entry name" value="Znf_PHD-finger"/>
</dbReference>
<dbReference type="SUPFAM" id="SSF51197">
    <property type="entry name" value="Clavaminate synthase-like"/>
    <property type="match status" value="1"/>
</dbReference>
<feature type="domain" description="JmjN" evidence="17">
    <location>
        <begin position="9"/>
        <end position="51"/>
    </location>
</feature>
<evidence type="ECO:0000259" key="18">
    <source>
        <dbReference type="PROSITE" id="PS51184"/>
    </source>
</evidence>
<dbReference type="Pfam" id="PF18104">
    <property type="entry name" value="Tudor_2"/>
    <property type="match status" value="1"/>
</dbReference>
<dbReference type="InterPro" id="IPR013083">
    <property type="entry name" value="Znf_RING/FYVE/PHD"/>
</dbReference>
<dbReference type="SMART" id="SM00558">
    <property type="entry name" value="JmjC"/>
    <property type="match status" value="1"/>
</dbReference>
<comment type="subcellular location">
    <subcellularLocation>
        <location evidence="1">Nucleus</location>
    </subcellularLocation>
</comment>
<comment type="similarity">
    <text evidence="2">Belongs to the JHDM3 histone demethylase family.</text>
</comment>
<proteinExistence type="inferred from homology"/>
<feature type="compositionally biased region" description="Basic and acidic residues" evidence="16">
    <location>
        <begin position="348"/>
        <end position="358"/>
    </location>
</feature>
<evidence type="ECO:0000313" key="21">
    <source>
        <dbReference type="Proteomes" id="UP001159427"/>
    </source>
</evidence>
<keyword evidence="7" id="KW-0862">Zinc</keyword>
<dbReference type="CDD" id="cd20391">
    <property type="entry name" value="Tudor_JMJD2_rpt1"/>
    <property type="match status" value="1"/>
</dbReference>
<evidence type="ECO:0000256" key="11">
    <source>
        <dbReference type="ARBA" id="ARBA00023004"/>
    </source>
</evidence>
<dbReference type="SUPFAM" id="SSF63748">
    <property type="entry name" value="Tudor/PWWP/MBT"/>
    <property type="match status" value="2"/>
</dbReference>
<keyword evidence="21" id="KW-1185">Reference proteome</keyword>
<evidence type="ECO:0000256" key="5">
    <source>
        <dbReference type="ARBA" id="ARBA00022737"/>
    </source>
</evidence>
<dbReference type="SMART" id="SM00249">
    <property type="entry name" value="PHD"/>
    <property type="match status" value="2"/>
</dbReference>
<dbReference type="SMART" id="SM00545">
    <property type="entry name" value="JmjN"/>
    <property type="match status" value="1"/>
</dbReference>
<feature type="compositionally biased region" description="Basic and acidic residues" evidence="16">
    <location>
        <begin position="420"/>
        <end position="437"/>
    </location>
</feature>
<evidence type="ECO:0000256" key="6">
    <source>
        <dbReference type="ARBA" id="ARBA00022771"/>
    </source>
</evidence>
<reference evidence="20 21" key="1">
    <citation type="submission" date="2022-05" db="EMBL/GenBank/DDBJ databases">
        <authorList>
            <consortium name="Genoscope - CEA"/>
            <person name="William W."/>
        </authorList>
    </citation>
    <scope>NUCLEOTIDE SEQUENCE [LARGE SCALE GENOMIC DNA]</scope>
</reference>
<dbReference type="Gene3D" id="2.60.120.650">
    <property type="entry name" value="Cupin"/>
    <property type="match status" value="1"/>
</dbReference>
<keyword evidence="8" id="KW-0156">Chromatin regulator</keyword>
<evidence type="ECO:0000256" key="8">
    <source>
        <dbReference type="ARBA" id="ARBA00022853"/>
    </source>
</evidence>
<dbReference type="InterPro" id="IPR003349">
    <property type="entry name" value="JmjN"/>
</dbReference>
<evidence type="ECO:0000256" key="7">
    <source>
        <dbReference type="ARBA" id="ARBA00022833"/>
    </source>
</evidence>
<dbReference type="Gene3D" id="2.30.30.140">
    <property type="match status" value="1"/>
</dbReference>
<keyword evidence="9" id="KW-0223">Dioxygenase</keyword>
<evidence type="ECO:0000256" key="4">
    <source>
        <dbReference type="ARBA" id="ARBA00022723"/>
    </source>
</evidence>
<keyword evidence="4" id="KW-0479">Metal-binding</keyword>
<evidence type="ECO:0000259" key="19">
    <source>
        <dbReference type="PROSITE" id="PS51805"/>
    </source>
</evidence>
<dbReference type="Pfam" id="PF02373">
    <property type="entry name" value="JmjC"/>
    <property type="match status" value="1"/>
</dbReference>
<evidence type="ECO:0000256" key="3">
    <source>
        <dbReference type="ARBA" id="ARBA00012900"/>
    </source>
</evidence>
<dbReference type="SMART" id="SM00333">
    <property type="entry name" value="TUDOR"/>
    <property type="match status" value="2"/>
</dbReference>
<protein>
    <recommendedName>
        <fullName evidence="3">[histone H3]-trimethyl-L-lysine(9) demethylase</fullName>
        <ecNumber evidence="3">1.14.11.66</ecNumber>
    </recommendedName>
</protein>
<dbReference type="Gene3D" id="3.10.330.70">
    <property type="match status" value="1"/>
</dbReference>
<dbReference type="Pfam" id="PF13832">
    <property type="entry name" value="zf-HC5HC2H_2"/>
    <property type="match status" value="1"/>
</dbReference>
<evidence type="ECO:0000256" key="16">
    <source>
        <dbReference type="SAM" id="MobiDB-lite"/>
    </source>
</evidence>
<evidence type="ECO:0000256" key="2">
    <source>
        <dbReference type="ARBA" id="ARBA00009711"/>
    </source>
</evidence>
<dbReference type="Pfam" id="PF02375">
    <property type="entry name" value="JmjN"/>
    <property type="match status" value="1"/>
</dbReference>
<dbReference type="PROSITE" id="PS51805">
    <property type="entry name" value="EPHD"/>
    <property type="match status" value="1"/>
</dbReference>
<feature type="region of interest" description="Disordered" evidence="16">
    <location>
        <begin position="403"/>
        <end position="441"/>
    </location>
</feature>
<feature type="region of interest" description="Disordered" evidence="16">
    <location>
        <begin position="326"/>
        <end position="363"/>
    </location>
</feature>
<dbReference type="InterPro" id="IPR001965">
    <property type="entry name" value="Znf_PHD"/>
</dbReference>
<sequence length="878" mass="99817">MASQEGSKIMVFRPTLEEFANFSIYIRKMEEMGAHRAGVAKVIPPKEWIPRRSYEDVDITIPAPILQVVTGTQGLYQLFNVQKKEMSLSDFKELANSESHKPPTNDPDEIERKYWKNVTFNNPIYAADIPGTIFDKNVQEWNIGNLGTILDLIKQEYGVHIEGVNTPYLYFGMWKASFAWHTEDMDLYSINYLHFGAPKTWYAIPPEHGQRLERLAAGFFPGSFQSCSQFLRHKMTIISPQVLRKFSIPYDKITQEAGQFIITFPYGYHCGFNNGFNCAESTNFASERWIDYGKRAQVCTCKKDTVKICMDVFVKTYQPDQWEEYMKSKQKDNTDSDDDDDEEQQIEASEKRKEMTDKSRRKTKSKIIDLDDDMPLSKLKEALLAENRKFLLPGKSAASKRQPIVTKSFTLPSSAGRRKKMEETKPEKGHKRAELHSSRSNKSLVSTLSGLWHKQLPNFEMEQAFNVVFSQLGAHCSVCNYFSELEGPFQRDILTNLQEKLHQPLSSLIAGLADVTHAMHSVPRVPEICFMSDDSSPESMSSWLDIMFTTDTASPLLRCEACQVLVHASCYGVSNIPSDGGWRCQRCSQQDHTAVQTSYCSLCTLGGGALKRTTDNRWAHVGCAVAVPEVIFVDVNLREAINTNQVSSARKKLKCYYCRSRLQSSGKDQGACVQCCAGKCAVSYHVTCFVMAGFGLEASDWPQPTETYCDRHQKSRTKGKQRDFSVIHSGESVVAKHKNGRFYHGVVRDTTSEEYYVVSFDDGTYCDNLPPSDIASHDSTGGDIPVGSKVQVKWGDDQDLFMARVTGRRISVTYQVEFEDDSWLNVRREDVYKANEELPIKVQQRLSSATERANLSYWDDIPEHNAKRPRKQNPRFLE</sequence>
<keyword evidence="10" id="KW-0560">Oxidoreductase</keyword>
<gene>
    <name evidence="20" type="ORF">PEVE_00033216</name>
</gene>
<dbReference type="Proteomes" id="UP001159427">
    <property type="component" value="Unassembled WGS sequence"/>
</dbReference>
<dbReference type="InterPro" id="IPR003347">
    <property type="entry name" value="JmjC_dom"/>
</dbReference>
<keyword evidence="13" id="KW-0804">Transcription</keyword>
<feature type="domain" description="JmjC" evidence="18">
    <location>
        <begin position="135"/>
        <end position="301"/>
    </location>
</feature>
<keyword evidence="14" id="KW-0539">Nucleus</keyword>
<evidence type="ECO:0000259" key="17">
    <source>
        <dbReference type="PROSITE" id="PS51183"/>
    </source>
</evidence>
<dbReference type="Pfam" id="PF13831">
    <property type="entry name" value="PHD_2"/>
    <property type="match status" value="1"/>
</dbReference>
<accession>A0ABN8MIX8</accession>
<comment type="caution">
    <text evidence="20">The sequence shown here is derived from an EMBL/GenBank/DDBJ whole genome shotgun (WGS) entry which is preliminary data.</text>
</comment>
<name>A0ABN8MIX8_9CNID</name>
<feature type="compositionally biased region" description="Acidic residues" evidence="16">
    <location>
        <begin position="335"/>
        <end position="345"/>
    </location>
</feature>
<dbReference type="PANTHER" id="PTHR10694">
    <property type="entry name" value="LYSINE-SPECIFIC DEMETHYLASE"/>
    <property type="match status" value="1"/>
</dbReference>
<dbReference type="InterPro" id="IPR040477">
    <property type="entry name" value="KDM4-like_Tudor"/>
</dbReference>
<evidence type="ECO:0000256" key="1">
    <source>
        <dbReference type="ARBA" id="ARBA00004123"/>
    </source>
</evidence>
<keyword evidence="5" id="KW-0677">Repeat</keyword>
<keyword evidence="11" id="KW-0408">Iron</keyword>
<dbReference type="Gene3D" id="3.30.40.10">
    <property type="entry name" value="Zinc/RING finger domain, C3HC4 (zinc finger)"/>
    <property type="match status" value="2"/>
</dbReference>
<evidence type="ECO:0000256" key="13">
    <source>
        <dbReference type="ARBA" id="ARBA00023163"/>
    </source>
</evidence>
<evidence type="ECO:0000256" key="14">
    <source>
        <dbReference type="ARBA" id="ARBA00023242"/>
    </source>
</evidence>
<dbReference type="InterPro" id="IPR002999">
    <property type="entry name" value="Tudor"/>
</dbReference>
<keyword evidence="12" id="KW-0805">Transcription regulation</keyword>
<feature type="domain" description="PHD-type" evidence="19">
    <location>
        <begin position="597"/>
        <end position="713"/>
    </location>
</feature>
<evidence type="ECO:0000256" key="10">
    <source>
        <dbReference type="ARBA" id="ARBA00023002"/>
    </source>
</evidence>
<dbReference type="PANTHER" id="PTHR10694:SF129">
    <property type="entry name" value="LYSINE-SPECIFIC DEMETHYLASE 4B-RELATED"/>
    <property type="match status" value="1"/>
</dbReference>
<dbReference type="EMBL" id="CALNXI010000492">
    <property type="protein sequence ID" value="CAH3028124.1"/>
    <property type="molecule type" value="Genomic_DNA"/>
</dbReference>
<keyword evidence="6" id="KW-0863">Zinc-finger</keyword>
<dbReference type="InterPro" id="IPR011011">
    <property type="entry name" value="Znf_FYVE_PHD"/>
</dbReference>
<organism evidence="20 21">
    <name type="scientific">Porites evermanni</name>
    <dbReference type="NCBI Taxonomy" id="104178"/>
    <lineage>
        <taxon>Eukaryota</taxon>
        <taxon>Metazoa</taxon>
        <taxon>Cnidaria</taxon>
        <taxon>Anthozoa</taxon>
        <taxon>Hexacorallia</taxon>
        <taxon>Scleractinia</taxon>
        <taxon>Fungiina</taxon>
        <taxon>Poritidae</taxon>
        <taxon>Porites</taxon>
    </lineage>
</organism>
<evidence type="ECO:0000313" key="20">
    <source>
        <dbReference type="EMBL" id="CAH3028124.1"/>
    </source>
</evidence>
<dbReference type="PROSITE" id="PS51184">
    <property type="entry name" value="JMJC"/>
    <property type="match status" value="1"/>
</dbReference>
<evidence type="ECO:0000256" key="9">
    <source>
        <dbReference type="ARBA" id="ARBA00022964"/>
    </source>
</evidence>
<dbReference type="EC" id="1.14.11.66" evidence="3"/>
<dbReference type="InterPro" id="IPR034732">
    <property type="entry name" value="EPHD"/>
</dbReference>
<evidence type="ECO:0000256" key="15">
    <source>
        <dbReference type="ARBA" id="ARBA00049349"/>
    </source>
</evidence>
<dbReference type="PROSITE" id="PS51183">
    <property type="entry name" value="JMJN"/>
    <property type="match status" value="1"/>
</dbReference>
<evidence type="ECO:0000256" key="12">
    <source>
        <dbReference type="ARBA" id="ARBA00023015"/>
    </source>
</evidence>
<comment type="catalytic activity">
    <reaction evidence="15">
        <text>N(6),N(6),N(6)-trimethyl-L-lysyl(9)-[histone H3] + 2 2-oxoglutarate + 2 O2 = N(6)-methyl-L-lysyl(9)-[histone H3] + 2 formaldehyde + 2 succinate + 2 CO2</text>
        <dbReference type="Rhea" id="RHEA:60200"/>
        <dbReference type="Rhea" id="RHEA-COMP:15538"/>
        <dbReference type="Rhea" id="RHEA-COMP:15542"/>
        <dbReference type="ChEBI" id="CHEBI:15379"/>
        <dbReference type="ChEBI" id="CHEBI:16526"/>
        <dbReference type="ChEBI" id="CHEBI:16810"/>
        <dbReference type="ChEBI" id="CHEBI:16842"/>
        <dbReference type="ChEBI" id="CHEBI:30031"/>
        <dbReference type="ChEBI" id="CHEBI:61929"/>
        <dbReference type="ChEBI" id="CHEBI:61961"/>
        <dbReference type="EC" id="1.14.11.66"/>
    </reaction>
</comment>